<sequence>MTGGRVLAVIALGGVIGAQARYGLTQLIPSSPGGVPWAILIINISGGLFMGALMAWLGRSGRSGRLAEPHPLIRPFFGVGILGGFTTFSTYSTDTFQLIDAGRPLAAVLYAGLTLAGALLGVVLGSRLVVRAGEH</sequence>
<comment type="catalytic activity">
    <reaction evidence="8">
        <text>fluoride(in) = fluoride(out)</text>
        <dbReference type="Rhea" id="RHEA:76159"/>
        <dbReference type="ChEBI" id="CHEBI:17051"/>
    </reaction>
    <physiologicalReaction direction="left-to-right" evidence="8">
        <dbReference type="Rhea" id="RHEA:76160"/>
    </physiologicalReaction>
</comment>
<evidence type="ECO:0000256" key="9">
    <source>
        <dbReference type="ARBA" id="ARBA00049940"/>
    </source>
</evidence>
<keyword evidence="10" id="KW-0479">Metal-binding</keyword>
<dbReference type="Pfam" id="PF02537">
    <property type="entry name" value="CRCB"/>
    <property type="match status" value="1"/>
</dbReference>
<feature type="binding site" evidence="10">
    <location>
        <position position="86"/>
    </location>
    <ligand>
        <name>Na(+)</name>
        <dbReference type="ChEBI" id="CHEBI:29101"/>
        <note>structural</note>
    </ligand>
</feature>
<keyword evidence="12" id="KW-1185">Reference proteome</keyword>
<gene>
    <name evidence="10 11" type="primary">crcB</name>
    <name evidence="10" type="synonym">fluC</name>
    <name evidence="11" type="ORF">LR394_23065</name>
</gene>
<dbReference type="NCBIfam" id="TIGR00494">
    <property type="entry name" value="crcB"/>
    <property type="match status" value="1"/>
</dbReference>
<comment type="function">
    <text evidence="9 10">Fluoride-specific ion channel. Important for reducing fluoride concentration in the cell, thus reducing its toxicity.</text>
</comment>
<evidence type="ECO:0000256" key="5">
    <source>
        <dbReference type="ARBA" id="ARBA00023136"/>
    </source>
</evidence>
<dbReference type="HAMAP" id="MF_00454">
    <property type="entry name" value="FluC"/>
    <property type="match status" value="1"/>
</dbReference>
<dbReference type="InterPro" id="IPR003691">
    <property type="entry name" value="FluC"/>
</dbReference>
<keyword evidence="4 10" id="KW-1133">Transmembrane helix</keyword>
<feature type="transmembrane region" description="Helical" evidence="10">
    <location>
        <begin position="76"/>
        <end position="93"/>
    </location>
</feature>
<dbReference type="GO" id="GO:0046872">
    <property type="term" value="F:metal ion binding"/>
    <property type="evidence" value="ECO:0007669"/>
    <property type="project" value="UniProtKB-KW"/>
</dbReference>
<comment type="subcellular location">
    <subcellularLocation>
        <location evidence="1 10">Cell membrane</location>
        <topology evidence="1 10">Multi-pass membrane protein</topology>
    </subcellularLocation>
</comment>
<dbReference type="RefSeq" id="WP_231445385.1">
    <property type="nucleotide sequence ID" value="NZ_JAJOMB010000013.1"/>
</dbReference>
<evidence type="ECO:0000313" key="12">
    <source>
        <dbReference type="Proteomes" id="UP001138997"/>
    </source>
</evidence>
<dbReference type="EMBL" id="JAJOMB010000013">
    <property type="protein sequence ID" value="MCD5313792.1"/>
    <property type="molecule type" value="Genomic_DNA"/>
</dbReference>
<evidence type="ECO:0000256" key="1">
    <source>
        <dbReference type="ARBA" id="ARBA00004651"/>
    </source>
</evidence>
<dbReference type="GO" id="GO:0062054">
    <property type="term" value="F:fluoride channel activity"/>
    <property type="evidence" value="ECO:0007669"/>
    <property type="project" value="UniProtKB-UniRule"/>
</dbReference>
<evidence type="ECO:0000256" key="3">
    <source>
        <dbReference type="ARBA" id="ARBA00022692"/>
    </source>
</evidence>
<evidence type="ECO:0000256" key="7">
    <source>
        <dbReference type="ARBA" id="ARBA00035120"/>
    </source>
</evidence>
<evidence type="ECO:0000256" key="6">
    <source>
        <dbReference type="ARBA" id="ARBA00023303"/>
    </source>
</evidence>
<keyword evidence="10" id="KW-0406">Ion transport</keyword>
<feature type="transmembrane region" description="Helical" evidence="10">
    <location>
        <begin position="36"/>
        <end position="56"/>
    </location>
</feature>
<keyword evidence="10" id="KW-0813">Transport</keyword>
<dbReference type="PANTHER" id="PTHR28259:SF1">
    <property type="entry name" value="FLUORIDE EXPORT PROTEIN 1-RELATED"/>
    <property type="match status" value="1"/>
</dbReference>
<feature type="transmembrane region" description="Helical" evidence="10">
    <location>
        <begin position="105"/>
        <end position="130"/>
    </location>
</feature>
<dbReference type="GO" id="GO:0005886">
    <property type="term" value="C:plasma membrane"/>
    <property type="evidence" value="ECO:0007669"/>
    <property type="project" value="UniProtKB-SubCell"/>
</dbReference>
<name>A0A9X1NF15_9ACTN</name>
<dbReference type="GO" id="GO:0140114">
    <property type="term" value="P:cellular detoxification of fluoride"/>
    <property type="evidence" value="ECO:0007669"/>
    <property type="project" value="UniProtKB-UniRule"/>
</dbReference>
<comment type="similarity">
    <text evidence="7 10">Belongs to the fluoride channel Fluc/FEX (TC 1.A.43) family.</text>
</comment>
<keyword evidence="5 10" id="KW-0472">Membrane</keyword>
<dbReference type="Proteomes" id="UP001138997">
    <property type="component" value="Unassembled WGS sequence"/>
</dbReference>
<evidence type="ECO:0000256" key="2">
    <source>
        <dbReference type="ARBA" id="ARBA00022475"/>
    </source>
</evidence>
<keyword evidence="3 10" id="KW-0812">Transmembrane</keyword>
<accession>A0A9X1NF15</accession>
<evidence type="ECO:0000256" key="8">
    <source>
        <dbReference type="ARBA" id="ARBA00035585"/>
    </source>
</evidence>
<feature type="binding site" evidence="10">
    <location>
        <position position="83"/>
    </location>
    <ligand>
        <name>Na(+)</name>
        <dbReference type="ChEBI" id="CHEBI:29101"/>
        <note>structural</note>
    </ligand>
</feature>
<organism evidence="11 12">
    <name type="scientific">Kineosporia babensis</name>
    <dbReference type="NCBI Taxonomy" id="499548"/>
    <lineage>
        <taxon>Bacteria</taxon>
        <taxon>Bacillati</taxon>
        <taxon>Actinomycetota</taxon>
        <taxon>Actinomycetes</taxon>
        <taxon>Kineosporiales</taxon>
        <taxon>Kineosporiaceae</taxon>
        <taxon>Kineosporia</taxon>
    </lineage>
</organism>
<evidence type="ECO:0000256" key="10">
    <source>
        <dbReference type="HAMAP-Rule" id="MF_00454"/>
    </source>
</evidence>
<comment type="caution">
    <text evidence="11">The sequence shown here is derived from an EMBL/GenBank/DDBJ whole genome shotgun (WGS) entry which is preliminary data.</text>
</comment>
<keyword evidence="6 10" id="KW-0407">Ion channel</keyword>
<dbReference type="PANTHER" id="PTHR28259">
    <property type="entry name" value="FLUORIDE EXPORT PROTEIN 1-RELATED"/>
    <property type="match status" value="1"/>
</dbReference>
<keyword evidence="2 10" id="KW-1003">Cell membrane</keyword>
<keyword evidence="10" id="KW-0915">Sodium</keyword>
<dbReference type="AlphaFoldDB" id="A0A9X1NF15"/>
<evidence type="ECO:0000313" key="11">
    <source>
        <dbReference type="EMBL" id="MCD5313792.1"/>
    </source>
</evidence>
<proteinExistence type="inferred from homology"/>
<evidence type="ECO:0000256" key="4">
    <source>
        <dbReference type="ARBA" id="ARBA00022989"/>
    </source>
</evidence>
<reference evidence="11" key="1">
    <citation type="submission" date="2021-11" db="EMBL/GenBank/DDBJ databases">
        <title>Streptomyces corallinus and Kineosporia corallina sp. nov., two new coral-derived marine actinobacteria.</title>
        <authorList>
            <person name="Buangrab K."/>
            <person name="Sutthacheep M."/>
            <person name="Yeemin T."/>
            <person name="Harunari E."/>
            <person name="Igarashi Y."/>
            <person name="Sripreechasak P."/>
            <person name="Kanchanasin P."/>
            <person name="Tanasupawat S."/>
            <person name="Phongsopitanun W."/>
        </authorList>
    </citation>
    <scope>NUCLEOTIDE SEQUENCE</scope>
    <source>
        <strain evidence="11">JCM 31032</strain>
    </source>
</reference>
<comment type="activity regulation">
    <text evidence="10">Na(+) is not transported, but it plays an essential structural role and its presence is essential for fluoride channel function.</text>
</comment>
<protein>
    <recommendedName>
        <fullName evidence="10">Fluoride-specific ion channel FluC</fullName>
    </recommendedName>
</protein>